<protein>
    <recommendedName>
        <fullName evidence="2">DNA polymerase III subunit delta</fullName>
        <ecNumber evidence="1">2.7.7.7</ecNumber>
    </recommendedName>
</protein>
<comment type="similarity">
    <text evidence="7">Belongs to the DNA polymerase HolA subunit family.</text>
</comment>
<dbReference type="InterPro" id="IPR027417">
    <property type="entry name" value="P-loop_NTPase"/>
</dbReference>
<evidence type="ECO:0000256" key="7">
    <source>
        <dbReference type="ARBA" id="ARBA00034754"/>
    </source>
</evidence>
<dbReference type="Gene3D" id="3.40.50.300">
    <property type="entry name" value="P-loop containing nucleotide triphosphate hydrolases"/>
    <property type="match status" value="1"/>
</dbReference>
<dbReference type="Gene3D" id="1.10.8.60">
    <property type="match status" value="1"/>
</dbReference>
<keyword evidence="3" id="KW-0808">Transferase</keyword>
<evidence type="ECO:0000256" key="4">
    <source>
        <dbReference type="ARBA" id="ARBA00022695"/>
    </source>
</evidence>
<name>A0ABN1KIW9_CLOSU</name>
<dbReference type="SUPFAM" id="SSF52540">
    <property type="entry name" value="P-loop containing nucleoside triphosphate hydrolases"/>
    <property type="match status" value="1"/>
</dbReference>
<dbReference type="PANTHER" id="PTHR34388:SF1">
    <property type="entry name" value="DNA POLYMERASE III SUBUNIT DELTA"/>
    <property type="match status" value="1"/>
</dbReference>
<dbReference type="Pfam" id="PF06144">
    <property type="entry name" value="DNA_pol3_delta"/>
    <property type="match status" value="1"/>
</dbReference>
<organism evidence="11 12">
    <name type="scientific">Clostridium subterminale</name>
    <dbReference type="NCBI Taxonomy" id="1550"/>
    <lineage>
        <taxon>Bacteria</taxon>
        <taxon>Bacillati</taxon>
        <taxon>Bacillota</taxon>
        <taxon>Clostridia</taxon>
        <taxon>Eubacteriales</taxon>
        <taxon>Clostridiaceae</taxon>
        <taxon>Clostridium</taxon>
    </lineage>
</organism>
<dbReference type="Proteomes" id="UP001501047">
    <property type="component" value="Unassembled WGS sequence"/>
</dbReference>
<dbReference type="EMBL" id="BAAACI010000001">
    <property type="protein sequence ID" value="GAA0768224.1"/>
    <property type="molecule type" value="Genomic_DNA"/>
</dbReference>
<keyword evidence="6" id="KW-0239">DNA-directed DNA polymerase</keyword>
<evidence type="ECO:0000256" key="3">
    <source>
        <dbReference type="ARBA" id="ARBA00022679"/>
    </source>
</evidence>
<evidence type="ECO:0000256" key="8">
    <source>
        <dbReference type="ARBA" id="ARBA00049244"/>
    </source>
</evidence>
<evidence type="ECO:0000256" key="2">
    <source>
        <dbReference type="ARBA" id="ARBA00017703"/>
    </source>
</evidence>
<dbReference type="Gene3D" id="1.20.272.10">
    <property type="match status" value="1"/>
</dbReference>
<evidence type="ECO:0000256" key="6">
    <source>
        <dbReference type="ARBA" id="ARBA00022932"/>
    </source>
</evidence>
<gene>
    <name evidence="11" type="primary">holA</name>
    <name evidence="11" type="ORF">GCM10008908_08310</name>
</gene>
<proteinExistence type="inferred from homology"/>
<dbReference type="PANTHER" id="PTHR34388">
    <property type="entry name" value="DNA POLYMERASE III SUBUNIT DELTA"/>
    <property type="match status" value="1"/>
</dbReference>
<keyword evidence="4" id="KW-0548">Nucleotidyltransferase</keyword>
<feature type="domain" description="DNA polymerase III delta N-terminal" evidence="9">
    <location>
        <begin position="20"/>
        <end position="143"/>
    </location>
</feature>
<dbReference type="InterPro" id="IPR005790">
    <property type="entry name" value="DNA_polIII_delta"/>
</dbReference>
<dbReference type="InterPro" id="IPR010372">
    <property type="entry name" value="DNA_pol3_delta_N"/>
</dbReference>
<sequence>MITLEQLEKDLKENKLKNCYILCGSDEGLIKTAIKKMRNLKIDESFADFNYTKISGDKLDIDALINNCETIPFMSEYRMVEIFRANFLRDKGEDKGKYIDNLRNYIKDIPPYTFLIMYYVFEDDREKLSNKVKKLQNLCEVVKVDKLKGMGLQSKVKDMFEEKGKSIGKSELGYFCSIIENNMNIVDNEIEKLILYTEERAITREDIIKMSPYEKENDIFNLVSYLSERNIKAAIDTLNQLIYRGEKPPKILSMIERQFKLLFAIRIKIGKGIRKEDIVKEYNLNPYIADKMIIQSKKFSQEALKNNIESCLETESEIKSKSVDQKNAIEMLMVKTMMNK</sequence>
<evidence type="ECO:0000256" key="5">
    <source>
        <dbReference type="ARBA" id="ARBA00022705"/>
    </source>
</evidence>
<evidence type="ECO:0000313" key="12">
    <source>
        <dbReference type="Proteomes" id="UP001501047"/>
    </source>
</evidence>
<dbReference type="InterPro" id="IPR048466">
    <property type="entry name" value="DNA_pol3_delta-like_C"/>
</dbReference>
<dbReference type="RefSeq" id="WP_343823906.1">
    <property type="nucleotide sequence ID" value="NZ_BAAACI010000001.1"/>
</dbReference>
<accession>A0ABN1KIW9</accession>
<comment type="catalytic activity">
    <reaction evidence="8">
        <text>DNA(n) + a 2'-deoxyribonucleoside 5'-triphosphate = DNA(n+1) + diphosphate</text>
        <dbReference type="Rhea" id="RHEA:22508"/>
        <dbReference type="Rhea" id="RHEA-COMP:17339"/>
        <dbReference type="Rhea" id="RHEA-COMP:17340"/>
        <dbReference type="ChEBI" id="CHEBI:33019"/>
        <dbReference type="ChEBI" id="CHEBI:61560"/>
        <dbReference type="ChEBI" id="CHEBI:173112"/>
        <dbReference type="EC" id="2.7.7.7"/>
    </reaction>
</comment>
<dbReference type="Pfam" id="PF21694">
    <property type="entry name" value="DNA_pol3_delta_C"/>
    <property type="match status" value="1"/>
</dbReference>
<evidence type="ECO:0000259" key="9">
    <source>
        <dbReference type="Pfam" id="PF06144"/>
    </source>
</evidence>
<keyword evidence="12" id="KW-1185">Reference proteome</keyword>
<dbReference type="SUPFAM" id="SSF48019">
    <property type="entry name" value="post-AAA+ oligomerization domain-like"/>
    <property type="match status" value="1"/>
</dbReference>
<comment type="caution">
    <text evidence="11">The sequence shown here is derived from an EMBL/GenBank/DDBJ whole genome shotgun (WGS) entry which is preliminary data.</text>
</comment>
<evidence type="ECO:0000259" key="10">
    <source>
        <dbReference type="Pfam" id="PF21694"/>
    </source>
</evidence>
<dbReference type="InterPro" id="IPR008921">
    <property type="entry name" value="DNA_pol3_clamp-load_cplx_C"/>
</dbReference>
<evidence type="ECO:0000313" key="11">
    <source>
        <dbReference type="EMBL" id="GAA0768224.1"/>
    </source>
</evidence>
<feature type="domain" description="DNA polymerase III delta subunit-like C-terminal" evidence="10">
    <location>
        <begin position="216"/>
        <end position="335"/>
    </location>
</feature>
<dbReference type="NCBIfam" id="TIGR01128">
    <property type="entry name" value="holA"/>
    <property type="match status" value="1"/>
</dbReference>
<keyword evidence="5" id="KW-0235">DNA replication</keyword>
<evidence type="ECO:0000256" key="1">
    <source>
        <dbReference type="ARBA" id="ARBA00012417"/>
    </source>
</evidence>
<dbReference type="EC" id="2.7.7.7" evidence="1"/>
<reference evidence="11 12" key="1">
    <citation type="journal article" date="2019" name="Int. J. Syst. Evol. Microbiol.">
        <title>The Global Catalogue of Microorganisms (GCM) 10K type strain sequencing project: providing services to taxonomists for standard genome sequencing and annotation.</title>
        <authorList>
            <consortium name="The Broad Institute Genomics Platform"/>
            <consortium name="The Broad Institute Genome Sequencing Center for Infectious Disease"/>
            <person name="Wu L."/>
            <person name="Ma J."/>
        </authorList>
    </citation>
    <scope>NUCLEOTIDE SEQUENCE [LARGE SCALE GENOMIC DNA]</scope>
    <source>
        <strain evidence="11 12">JCM 1417</strain>
    </source>
</reference>